<dbReference type="KEGG" id="satk:SA2016_3749"/>
<dbReference type="InterPro" id="IPR006674">
    <property type="entry name" value="HD_domain"/>
</dbReference>
<proteinExistence type="predicted"/>
<dbReference type="EMBL" id="CP014518">
    <property type="protein sequence ID" value="AMM34406.1"/>
    <property type="molecule type" value="Genomic_DNA"/>
</dbReference>
<dbReference type="GO" id="GO:0016787">
    <property type="term" value="F:hydrolase activity"/>
    <property type="evidence" value="ECO:0007669"/>
    <property type="project" value="UniProtKB-KW"/>
</dbReference>
<dbReference type="Gene3D" id="1.10.3210.10">
    <property type="entry name" value="Hypothetical protein af1432"/>
    <property type="match status" value="1"/>
</dbReference>
<keyword evidence="3" id="KW-1185">Reference proteome</keyword>
<gene>
    <name evidence="2" type="ORF">SA2016_3749</name>
</gene>
<keyword evidence="2" id="KW-0378">Hydrolase</keyword>
<dbReference type="Proteomes" id="UP000070134">
    <property type="component" value="Chromosome"/>
</dbReference>
<evidence type="ECO:0000313" key="2">
    <source>
        <dbReference type="EMBL" id="AMM34406.1"/>
    </source>
</evidence>
<accession>A0A127A5P4</accession>
<dbReference type="SUPFAM" id="SSF109604">
    <property type="entry name" value="HD-domain/PDEase-like"/>
    <property type="match status" value="1"/>
</dbReference>
<name>A0A127A5P4_9MICC</name>
<dbReference type="PATRIC" id="fig|37927.3.peg.3844"/>
<evidence type="ECO:0000259" key="1">
    <source>
        <dbReference type="Pfam" id="PF01966"/>
    </source>
</evidence>
<evidence type="ECO:0000313" key="3">
    <source>
        <dbReference type="Proteomes" id="UP000070134"/>
    </source>
</evidence>
<dbReference type="RefSeq" id="WP_066501058.1">
    <property type="nucleotide sequence ID" value="NZ_BJMO01000085.1"/>
</dbReference>
<reference evidence="2 3" key="1">
    <citation type="submission" date="2016-02" db="EMBL/GenBank/DDBJ databases">
        <title>Complete genome of Sinomonas atrocyanea KCTC 3377.</title>
        <authorList>
            <person name="Kim K.M."/>
        </authorList>
    </citation>
    <scope>NUCLEOTIDE SEQUENCE [LARGE SCALE GENOMIC DNA]</scope>
    <source>
        <strain evidence="2 3">KCTC 3377</strain>
    </source>
</reference>
<dbReference type="AlphaFoldDB" id="A0A127A5P4"/>
<protein>
    <submittedName>
        <fullName evidence="2">Metal-dependent phosphohydrolase HD sub domain-containing protein</fullName>
    </submittedName>
</protein>
<dbReference type="Pfam" id="PF01966">
    <property type="entry name" value="HD"/>
    <property type="match status" value="1"/>
</dbReference>
<dbReference type="STRING" id="37927.SA2016_3749"/>
<dbReference type="OrthoDB" id="942406at2"/>
<sequence>MGPKRTATANHVGRDVSASIPAEADGVFGLDTGLGDRLGLELAQIWPRAVVHLGVRSNDAHTLYAVAIARSLLAAYPEADAGVVLPAIMLHDTGWSAVPPGEVLEAIAPGGGRPDLVLLHEKEGARLAEGILAAAGVPDERAARIVEIIDGHDSRREALSIEDAIVKDADKTWRLTPHGLDTVMDWFGLDRGQALRLCASRVTGHLFTDAARSLARGLAAVESANLWPERAALELP</sequence>
<feature type="domain" description="HD" evidence="1">
    <location>
        <begin position="60"/>
        <end position="172"/>
    </location>
</feature>
<organism evidence="2 3">
    <name type="scientific">Sinomonas atrocyanea</name>
    <dbReference type="NCBI Taxonomy" id="37927"/>
    <lineage>
        <taxon>Bacteria</taxon>
        <taxon>Bacillati</taxon>
        <taxon>Actinomycetota</taxon>
        <taxon>Actinomycetes</taxon>
        <taxon>Micrococcales</taxon>
        <taxon>Micrococcaceae</taxon>
        <taxon>Sinomonas</taxon>
    </lineage>
</organism>